<dbReference type="EMBL" id="BSEH01000022">
    <property type="protein sequence ID" value="GLJ56490.1"/>
    <property type="molecule type" value="Genomic_DNA"/>
</dbReference>
<gene>
    <name evidence="2" type="ORF">SUGI_1226000</name>
</gene>
<evidence type="ECO:0000313" key="3">
    <source>
        <dbReference type="Proteomes" id="UP001234787"/>
    </source>
</evidence>
<feature type="compositionally biased region" description="Low complexity" evidence="1">
    <location>
        <begin position="60"/>
        <end position="77"/>
    </location>
</feature>
<protein>
    <submittedName>
        <fullName evidence="2">Uncharacterized protein</fullName>
    </submittedName>
</protein>
<feature type="region of interest" description="Disordered" evidence="1">
    <location>
        <begin position="55"/>
        <end position="99"/>
    </location>
</feature>
<proteinExistence type="predicted"/>
<evidence type="ECO:0000313" key="2">
    <source>
        <dbReference type="EMBL" id="GLJ56490.1"/>
    </source>
</evidence>
<dbReference type="AlphaFoldDB" id="A0AAD3NPX0"/>
<name>A0AAD3NPX0_CRYJA</name>
<reference evidence="2" key="1">
    <citation type="submission" date="2022-12" db="EMBL/GenBank/DDBJ databases">
        <title>Chromosome-Level Genome Assembly of Japanese Cedar (Cryptomeriajaponica D. Don).</title>
        <authorList>
            <person name="Fujino T."/>
            <person name="Yamaguchi K."/>
            <person name="Yokoyama T."/>
            <person name="Hamanaka T."/>
            <person name="Harazono Y."/>
            <person name="Kamada H."/>
            <person name="Kobayashi W."/>
            <person name="Ujino-Ihara T."/>
            <person name="Uchiyama K."/>
            <person name="Matsumoto A."/>
            <person name="Izuno A."/>
            <person name="Tsumura Y."/>
            <person name="Toyoda A."/>
            <person name="Shigenobu S."/>
            <person name="Moriguchi Y."/>
            <person name="Ueno S."/>
            <person name="Kasahara M."/>
        </authorList>
    </citation>
    <scope>NUCLEOTIDE SEQUENCE</scope>
</reference>
<comment type="caution">
    <text evidence="2">The sequence shown here is derived from an EMBL/GenBank/DDBJ whole genome shotgun (WGS) entry which is preliminary data.</text>
</comment>
<accession>A0AAD3NPX0</accession>
<organism evidence="2 3">
    <name type="scientific">Cryptomeria japonica</name>
    <name type="common">Japanese cedar</name>
    <name type="synonym">Cupressus japonica</name>
    <dbReference type="NCBI Taxonomy" id="3369"/>
    <lineage>
        <taxon>Eukaryota</taxon>
        <taxon>Viridiplantae</taxon>
        <taxon>Streptophyta</taxon>
        <taxon>Embryophyta</taxon>
        <taxon>Tracheophyta</taxon>
        <taxon>Spermatophyta</taxon>
        <taxon>Pinopsida</taxon>
        <taxon>Pinidae</taxon>
        <taxon>Conifers II</taxon>
        <taxon>Cupressales</taxon>
        <taxon>Cupressaceae</taxon>
        <taxon>Cryptomeria</taxon>
    </lineage>
</organism>
<evidence type="ECO:0000256" key="1">
    <source>
        <dbReference type="SAM" id="MobiDB-lite"/>
    </source>
</evidence>
<keyword evidence="3" id="KW-1185">Reference proteome</keyword>
<sequence>MPTVSVRVVLAHHTCTDEMGGETLAGSSSPSRRLERPIARTAPPHQLEQQIHVQRRVTPRTARTYSSSNSYRSRAQSEPIPGRATGTTPTVITGGQPHTLLHHQPTKGVIRQHTPVGLPLTADIP</sequence>
<dbReference type="Proteomes" id="UP001234787">
    <property type="component" value="Unassembled WGS sequence"/>
</dbReference>